<dbReference type="SUPFAM" id="SSF54631">
    <property type="entry name" value="CBS-domain pair"/>
    <property type="match status" value="1"/>
</dbReference>
<dbReference type="RefSeq" id="WP_169605696.1">
    <property type="nucleotide sequence ID" value="NZ_CP051682.1"/>
</dbReference>
<dbReference type="PANTHER" id="PTHR43080:SF2">
    <property type="entry name" value="CBS DOMAIN-CONTAINING PROTEIN"/>
    <property type="match status" value="1"/>
</dbReference>
<evidence type="ECO:0000313" key="5">
    <source>
        <dbReference type="Proteomes" id="UP000503278"/>
    </source>
</evidence>
<dbReference type="InterPro" id="IPR046342">
    <property type="entry name" value="CBS_dom_sf"/>
</dbReference>
<dbReference type="PANTHER" id="PTHR43080">
    <property type="entry name" value="CBS DOMAIN-CONTAINING PROTEIN CBSX3, MITOCHONDRIAL"/>
    <property type="match status" value="1"/>
</dbReference>
<evidence type="ECO:0000256" key="2">
    <source>
        <dbReference type="PROSITE-ProRule" id="PRU00703"/>
    </source>
</evidence>
<accession>A0A7L5DXE4</accession>
<dbReference type="Gene3D" id="3.10.580.10">
    <property type="entry name" value="CBS-domain"/>
    <property type="match status" value="1"/>
</dbReference>
<dbReference type="Pfam" id="PF00571">
    <property type="entry name" value="CBS"/>
    <property type="match status" value="1"/>
</dbReference>
<gene>
    <name evidence="4" type="ORF">HH214_01730</name>
</gene>
<protein>
    <submittedName>
        <fullName evidence="4">CBS domain-containing protein</fullName>
    </submittedName>
</protein>
<feature type="domain" description="CBS" evidence="3">
    <location>
        <begin position="7"/>
        <end position="63"/>
    </location>
</feature>
<proteinExistence type="predicted"/>
<keyword evidence="5" id="KW-1185">Reference proteome</keyword>
<name>A0A7L5DXE4_9SPHI</name>
<evidence type="ECO:0000313" key="4">
    <source>
        <dbReference type="EMBL" id="QJD94679.1"/>
    </source>
</evidence>
<dbReference type="KEGG" id="mrob:HH214_01730"/>
<dbReference type="EMBL" id="CP051682">
    <property type="protein sequence ID" value="QJD94679.1"/>
    <property type="molecule type" value="Genomic_DNA"/>
</dbReference>
<evidence type="ECO:0000256" key="1">
    <source>
        <dbReference type="ARBA" id="ARBA00023122"/>
    </source>
</evidence>
<dbReference type="PROSITE" id="PS51371">
    <property type="entry name" value="CBS"/>
    <property type="match status" value="1"/>
</dbReference>
<evidence type="ECO:0000259" key="3">
    <source>
        <dbReference type="PROSITE" id="PS51371"/>
    </source>
</evidence>
<dbReference type="InterPro" id="IPR000644">
    <property type="entry name" value="CBS_dom"/>
</dbReference>
<reference evidence="4 5" key="1">
    <citation type="submission" date="2020-04" db="EMBL/GenBank/DDBJ databases">
        <title>Genome sequencing of novel species.</title>
        <authorList>
            <person name="Heo J."/>
            <person name="Kim S.-J."/>
            <person name="Kim J.-S."/>
            <person name="Hong S.-B."/>
            <person name="Kwon S.-W."/>
        </authorList>
    </citation>
    <scope>NUCLEOTIDE SEQUENCE [LARGE SCALE GENOMIC DNA]</scope>
    <source>
        <strain evidence="4 5">F39-2</strain>
    </source>
</reference>
<keyword evidence="1 2" id="KW-0129">CBS domain</keyword>
<sequence>MYATEIATDTIPPVSTADTLQKAIDRMLEFRIRHLPVVNEQQFIGLLADSDIMESDHSLPVSSLPQLMINSFVYEEQHVYDVIRMFYEHKLTVVPVLSSSKAYIGLIALNNMNDYFATITAVTDPGGIIVLEINNKDNSMSHMAQIVESDNAQILSSYVRSFPDSTRTEVTLKLNKPDIHTINAAFLRYGYDVKAVFNYTDDNDDSQDRYDSFMHYLNM</sequence>
<dbReference type="AlphaFoldDB" id="A0A7L5DXE4"/>
<dbReference type="InterPro" id="IPR051257">
    <property type="entry name" value="Diverse_CBS-Domain"/>
</dbReference>
<dbReference type="Proteomes" id="UP000503278">
    <property type="component" value="Chromosome"/>
</dbReference>
<organism evidence="4 5">
    <name type="scientific">Mucilaginibacter robiniae</name>
    <dbReference type="NCBI Taxonomy" id="2728022"/>
    <lineage>
        <taxon>Bacteria</taxon>
        <taxon>Pseudomonadati</taxon>
        <taxon>Bacteroidota</taxon>
        <taxon>Sphingobacteriia</taxon>
        <taxon>Sphingobacteriales</taxon>
        <taxon>Sphingobacteriaceae</taxon>
        <taxon>Mucilaginibacter</taxon>
    </lineage>
</organism>